<feature type="domain" description="ArsA/GET3 Anion-transporting ATPase-like" evidence="9">
    <location>
        <begin position="1"/>
        <end position="302"/>
    </location>
</feature>
<dbReference type="InterPro" id="IPR016300">
    <property type="entry name" value="ATPase_ArsA/GET3"/>
</dbReference>
<dbReference type="Pfam" id="PF17886">
    <property type="entry name" value="ArsA_HSP20"/>
    <property type="match status" value="1"/>
</dbReference>
<dbReference type="SUPFAM" id="SSF52540">
    <property type="entry name" value="P-loop containing nucleoside triphosphate hydrolases"/>
    <property type="match status" value="1"/>
</dbReference>
<dbReference type="GO" id="GO:0005524">
    <property type="term" value="F:ATP binding"/>
    <property type="evidence" value="ECO:0007669"/>
    <property type="project" value="UniProtKB-KW"/>
</dbReference>
<dbReference type="STRING" id="1703770.AMJ39_01950"/>
<dbReference type="InterPro" id="IPR025723">
    <property type="entry name" value="ArsA/GET3_ATPase-like"/>
</dbReference>
<evidence type="ECO:0000256" key="7">
    <source>
        <dbReference type="ARBA" id="ARBA00059736"/>
    </source>
</evidence>
<comment type="catalytic activity">
    <reaction evidence="6">
        <text>arsenite(in) + ATP + H2O = arsenite(out) + ADP + phosphate + H(+)</text>
        <dbReference type="Rhea" id="RHEA:11348"/>
        <dbReference type="ChEBI" id="CHEBI:15377"/>
        <dbReference type="ChEBI" id="CHEBI:15378"/>
        <dbReference type="ChEBI" id="CHEBI:29242"/>
        <dbReference type="ChEBI" id="CHEBI:30616"/>
        <dbReference type="ChEBI" id="CHEBI:43474"/>
        <dbReference type="ChEBI" id="CHEBI:456216"/>
        <dbReference type="EC" id="7.3.2.7"/>
    </reaction>
</comment>
<gene>
    <name evidence="11" type="ORF">AMJ39_01950</name>
</gene>
<dbReference type="NCBIfam" id="TIGR00345">
    <property type="entry name" value="GET3_arsA_TRC40"/>
    <property type="match status" value="1"/>
</dbReference>
<dbReference type="AlphaFoldDB" id="A0A0S7WV66"/>
<dbReference type="PATRIC" id="fig|1703770.3.peg.433"/>
<dbReference type="EC" id="7.3.2.7" evidence="8"/>
<dbReference type="InterPro" id="IPR027417">
    <property type="entry name" value="P-loop_NTPase"/>
</dbReference>
<dbReference type="PANTHER" id="PTHR10803:SF3">
    <property type="entry name" value="ATPASE GET3"/>
    <property type="match status" value="1"/>
</dbReference>
<organism evidence="11 12">
    <name type="scientific">candidate division TA06 bacterium DG_24</name>
    <dbReference type="NCBI Taxonomy" id="1703770"/>
    <lineage>
        <taxon>Bacteria</taxon>
        <taxon>Bacteria division TA06</taxon>
    </lineage>
</organism>
<dbReference type="InterPro" id="IPR008978">
    <property type="entry name" value="HSP20-like_chaperone"/>
</dbReference>
<evidence type="ECO:0000313" key="12">
    <source>
        <dbReference type="Proteomes" id="UP000052008"/>
    </source>
</evidence>
<evidence type="ECO:0000259" key="9">
    <source>
        <dbReference type="Pfam" id="PF02374"/>
    </source>
</evidence>
<evidence type="ECO:0000256" key="1">
    <source>
        <dbReference type="ARBA" id="ARBA00011040"/>
    </source>
</evidence>
<evidence type="ECO:0000256" key="3">
    <source>
        <dbReference type="ARBA" id="ARBA00022840"/>
    </source>
</evidence>
<feature type="domain" description="ArsA HSP20-like" evidence="10">
    <location>
        <begin position="323"/>
        <end position="385"/>
    </location>
</feature>
<keyword evidence="4" id="KW-0059">Arsenical resistance</keyword>
<keyword evidence="3" id="KW-0067">ATP-binding</keyword>
<evidence type="ECO:0000256" key="8">
    <source>
        <dbReference type="ARBA" id="ARBA00066752"/>
    </source>
</evidence>
<dbReference type="Gene3D" id="3.40.50.300">
    <property type="entry name" value="P-loop containing nucleotide triphosphate hydrolases"/>
    <property type="match status" value="1"/>
</dbReference>
<accession>A0A0S7WV66</accession>
<dbReference type="Pfam" id="PF02374">
    <property type="entry name" value="ArsA_ATPase"/>
    <property type="match status" value="1"/>
</dbReference>
<name>A0A0S7WV66_UNCT6</name>
<dbReference type="EMBL" id="LIZS01000007">
    <property type="protein sequence ID" value="KPJ54049.1"/>
    <property type="molecule type" value="Genomic_DNA"/>
</dbReference>
<evidence type="ECO:0000259" key="10">
    <source>
        <dbReference type="Pfam" id="PF17886"/>
    </source>
</evidence>
<reference evidence="11 12" key="1">
    <citation type="journal article" date="2015" name="Microbiome">
        <title>Genomic resolution of linkages in carbon, nitrogen, and sulfur cycling among widespread estuary sediment bacteria.</title>
        <authorList>
            <person name="Baker B.J."/>
            <person name="Lazar C.S."/>
            <person name="Teske A.P."/>
            <person name="Dick G.J."/>
        </authorList>
    </citation>
    <scope>NUCLEOTIDE SEQUENCE [LARGE SCALE GENOMIC DNA]</scope>
    <source>
        <strain evidence="11">DG_24</strain>
    </source>
</reference>
<comment type="function">
    <text evidence="7">Anion-transporting ATPase. Catalyzes the extrusion of arsenite.</text>
</comment>
<dbReference type="SUPFAM" id="SSF49764">
    <property type="entry name" value="HSP20-like chaperones"/>
    <property type="match status" value="1"/>
</dbReference>
<evidence type="ECO:0000256" key="6">
    <source>
        <dbReference type="ARBA" id="ARBA00052296"/>
    </source>
</evidence>
<dbReference type="InterPro" id="IPR040612">
    <property type="entry name" value="ArsA_HSP20-like"/>
</dbReference>
<dbReference type="GO" id="GO:0016887">
    <property type="term" value="F:ATP hydrolysis activity"/>
    <property type="evidence" value="ECO:0007669"/>
    <property type="project" value="InterPro"/>
</dbReference>
<dbReference type="GO" id="GO:0015446">
    <property type="term" value="F:ATPase-coupled arsenite transmembrane transporter activity"/>
    <property type="evidence" value="ECO:0007669"/>
    <property type="project" value="UniProtKB-EC"/>
</dbReference>
<keyword evidence="2" id="KW-0547">Nucleotide-binding</keyword>
<dbReference type="PANTHER" id="PTHR10803">
    <property type="entry name" value="ARSENICAL PUMP-DRIVING ATPASE ARSENITE-TRANSLOCATING ATPASE"/>
    <property type="match status" value="1"/>
</dbReference>
<protein>
    <recommendedName>
        <fullName evidence="8">arsenite-transporting ATPase</fullName>
        <ecNumber evidence="8">7.3.2.7</ecNumber>
    </recommendedName>
</protein>
<comment type="similarity">
    <text evidence="1">Belongs to the arsA ATPase family.</text>
</comment>
<evidence type="ECO:0000256" key="2">
    <source>
        <dbReference type="ARBA" id="ARBA00022741"/>
    </source>
</evidence>
<evidence type="ECO:0000256" key="4">
    <source>
        <dbReference type="ARBA" id="ARBA00022849"/>
    </source>
</evidence>
<proteinExistence type="inferred from homology"/>
<keyword evidence="5" id="KW-1278">Translocase</keyword>
<dbReference type="CDD" id="cd02035">
    <property type="entry name" value="ArsA"/>
    <property type="match status" value="1"/>
</dbReference>
<dbReference type="FunFam" id="3.40.50.300:FF:001801">
    <property type="entry name" value="Putative arsenical pump-driving ATPase"/>
    <property type="match status" value="1"/>
</dbReference>
<sequence length="392" mass="44224">MRILLFTGKGGVGKTAVSAASALRCAGLGKKTLVISTDSAHSLSDCFEQPLSNEVRRIAPRLYGKEINVYDEIKHNWGTIQNYLSIFLRSQGIDSAVSEELAVFPGMEELFSLMDLREYSAAESYDVVIVDCAPTAGTLRLLSFPDVIQWYMERFFPIERKLVKTVKPLAQRLWSVPLPDDEVYASFEDLYRRIEGIKEILTDTSLCSVRLIINPEKMVIQEARRAFTYLHLFGFGVDLVIVNRVIPDDVTDSYFSGWKKTQKERLREIGESFSPLPILTSRFFPHEVVGRTHLLRMADEIYGDRSPADVFCREEPVKISGSDGHYRLSLALPFTDKGDLDVWLRGEELVIKVRDQRRNLFLPRALAGLRLLGATFADGQLTVEFGGDEDAG</sequence>
<dbReference type="Gene3D" id="2.60.40.790">
    <property type="match status" value="1"/>
</dbReference>
<evidence type="ECO:0000313" key="11">
    <source>
        <dbReference type="EMBL" id="KPJ54049.1"/>
    </source>
</evidence>
<evidence type="ECO:0000256" key="5">
    <source>
        <dbReference type="ARBA" id="ARBA00022967"/>
    </source>
</evidence>
<dbReference type="Proteomes" id="UP000052008">
    <property type="component" value="Unassembled WGS sequence"/>
</dbReference>
<comment type="caution">
    <text evidence="11">The sequence shown here is derived from an EMBL/GenBank/DDBJ whole genome shotgun (WGS) entry which is preliminary data.</text>
</comment>